<evidence type="ECO:0000313" key="1">
    <source>
        <dbReference type="EMBL" id="DAF45698.1"/>
    </source>
</evidence>
<name>A0A8S5S4R5_9CAUD</name>
<protein>
    <submittedName>
        <fullName evidence="1">Archeaosine synthase</fullName>
    </submittedName>
</protein>
<accession>A0A8S5S4R5</accession>
<organism evidence="1">
    <name type="scientific">Siphoviridae sp. ctJ7x27</name>
    <dbReference type="NCBI Taxonomy" id="2827835"/>
    <lineage>
        <taxon>Viruses</taxon>
        <taxon>Duplodnaviria</taxon>
        <taxon>Heunggongvirae</taxon>
        <taxon>Uroviricota</taxon>
        <taxon>Caudoviricetes</taxon>
    </lineage>
</organism>
<reference evidence="1" key="1">
    <citation type="journal article" date="2021" name="Proc. Natl. Acad. Sci. U.S.A.">
        <title>A Catalog of Tens of Thousands of Viruses from Human Metagenomes Reveals Hidden Associations with Chronic Diseases.</title>
        <authorList>
            <person name="Tisza M.J."/>
            <person name="Buck C.B."/>
        </authorList>
    </citation>
    <scope>NUCLEOTIDE SEQUENCE</scope>
    <source>
        <strain evidence="1">CtJ7x27</strain>
    </source>
</reference>
<dbReference type="EMBL" id="BK032517">
    <property type="protein sequence ID" value="DAF45698.1"/>
    <property type="molecule type" value="Genomic_DNA"/>
</dbReference>
<sequence>MGMVQPFLVVRFSSRIILDYDMPIHTVISHWFPLITRCPVNGLPDVLYVYLSFNTFEELYAVRRKLFKKFFWKKTFMEDLAVDILREFPDAYRVHIKLLTNRHQVVLRRDK</sequence>
<proteinExistence type="predicted"/>